<sequence>MEPSRLPDPTACQFRRFHPHHHHHHHPLPHHHHYYHVLPQCPLHSYILGFNNYHSPTCRASARSHPPSQNHPQTALSFYPPQTTLNFQISGSKPSEFSTQGVAHKEDEELEEEEHQQLYEEEEDEEQDPVFVLTDEWREFFAKSEAKRRLAKKQSRKEGKNRMEQ</sequence>
<dbReference type="GeneID" id="113713481"/>
<dbReference type="RefSeq" id="XP_027093012.1">
    <property type="nucleotide sequence ID" value="XM_027237211.2"/>
</dbReference>
<name>A0A6P6UTI3_COFAR</name>
<dbReference type="PANTHER" id="PTHR48235:SF1">
    <property type="entry name" value="OS01G0916700 PROTEIN"/>
    <property type="match status" value="1"/>
</dbReference>
<evidence type="ECO:0000256" key="1">
    <source>
        <dbReference type="SAM" id="MobiDB-lite"/>
    </source>
</evidence>
<feature type="region of interest" description="Disordered" evidence="1">
    <location>
        <begin position="58"/>
        <end position="129"/>
    </location>
</feature>
<evidence type="ECO:0000313" key="2">
    <source>
        <dbReference type="Proteomes" id="UP001652660"/>
    </source>
</evidence>
<feature type="compositionally biased region" description="Basic and acidic residues" evidence="1">
    <location>
        <begin position="156"/>
        <end position="165"/>
    </location>
</feature>
<keyword evidence="2" id="KW-1185">Reference proteome</keyword>
<dbReference type="OrthoDB" id="1749911at2759"/>
<gene>
    <name evidence="3" type="primary">LOC113713481</name>
</gene>
<dbReference type="Proteomes" id="UP001652660">
    <property type="component" value="Chromosome 1e"/>
</dbReference>
<reference evidence="2" key="1">
    <citation type="journal article" date="2025" name="Foods">
        <title>Unveiling the Microbial Signatures of Arabica Coffee Cherries: Insights into Ripeness Specific Diversity, Functional Traits, and Implications for Quality and Safety.</title>
        <authorList>
            <consortium name="RefSeq"/>
            <person name="Tenea G.N."/>
            <person name="Cifuentes V."/>
            <person name="Reyes P."/>
            <person name="Cevallos-Vallejos M."/>
        </authorList>
    </citation>
    <scope>NUCLEOTIDE SEQUENCE [LARGE SCALE GENOMIC DNA]</scope>
</reference>
<proteinExistence type="predicted"/>
<feature type="compositionally biased region" description="Polar residues" evidence="1">
    <location>
        <begin position="66"/>
        <end position="101"/>
    </location>
</feature>
<accession>A0A6P6UTI3</accession>
<feature type="region of interest" description="Disordered" evidence="1">
    <location>
        <begin position="145"/>
        <end position="165"/>
    </location>
</feature>
<evidence type="ECO:0000313" key="3">
    <source>
        <dbReference type="RefSeq" id="XP_027093012.1"/>
    </source>
</evidence>
<protein>
    <submittedName>
        <fullName evidence="3">Uncharacterized protein</fullName>
    </submittedName>
</protein>
<dbReference type="PANTHER" id="PTHR48235">
    <property type="entry name" value="OS01G0916700 PROTEIN"/>
    <property type="match status" value="1"/>
</dbReference>
<reference evidence="3" key="2">
    <citation type="submission" date="2025-08" db="UniProtKB">
        <authorList>
            <consortium name="RefSeq"/>
        </authorList>
    </citation>
    <scope>IDENTIFICATION</scope>
    <source>
        <tissue evidence="3">Leaves</tissue>
    </source>
</reference>
<dbReference type="AlphaFoldDB" id="A0A6P6UTI3"/>
<organism evidence="2 3">
    <name type="scientific">Coffea arabica</name>
    <name type="common">Arabian coffee</name>
    <dbReference type="NCBI Taxonomy" id="13443"/>
    <lineage>
        <taxon>Eukaryota</taxon>
        <taxon>Viridiplantae</taxon>
        <taxon>Streptophyta</taxon>
        <taxon>Embryophyta</taxon>
        <taxon>Tracheophyta</taxon>
        <taxon>Spermatophyta</taxon>
        <taxon>Magnoliopsida</taxon>
        <taxon>eudicotyledons</taxon>
        <taxon>Gunneridae</taxon>
        <taxon>Pentapetalae</taxon>
        <taxon>asterids</taxon>
        <taxon>lamiids</taxon>
        <taxon>Gentianales</taxon>
        <taxon>Rubiaceae</taxon>
        <taxon>Ixoroideae</taxon>
        <taxon>Gardenieae complex</taxon>
        <taxon>Bertiereae - Coffeeae clade</taxon>
        <taxon>Coffeeae</taxon>
        <taxon>Coffea</taxon>
    </lineage>
</organism>
<feature type="compositionally biased region" description="Acidic residues" evidence="1">
    <location>
        <begin position="108"/>
        <end position="128"/>
    </location>
</feature>